<dbReference type="SUPFAM" id="SSF50494">
    <property type="entry name" value="Trypsin-like serine proteases"/>
    <property type="match status" value="1"/>
</dbReference>
<evidence type="ECO:0000313" key="3">
    <source>
        <dbReference type="EMBL" id="MFC5001946.1"/>
    </source>
</evidence>
<dbReference type="Gene3D" id="3.40.50.300">
    <property type="entry name" value="P-loop containing nucleotide triphosphate hydrolases"/>
    <property type="match status" value="1"/>
</dbReference>
<feature type="region of interest" description="Disordered" evidence="1">
    <location>
        <begin position="57"/>
        <end position="80"/>
    </location>
</feature>
<dbReference type="InterPro" id="IPR041664">
    <property type="entry name" value="AAA_16"/>
</dbReference>
<accession>A0ABV9VZY5</accession>
<reference evidence="4" key="1">
    <citation type="journal article" date="2019" name="Int. J. Syst. Evol. Microbiol.">
        <title>The Global Catalogue of Microorganisms (GCM) 10K type strain sequencing project: providing services to taxonomists for standard genome sequencing and annotation.</title>
        <authorList>
            <consortium name="The Broad Institute Genomics Platform"/>
            <consortium name="The Broad Institute Genome Sequencing Center for Infectious Disease"/>
            <person name="Wu L."/>
            <person name="Ma J."/>
        </authorList>
    </citation>
    <scope>NUCLEOTIDE SEQUENCE [LARGE SCALE GENOMIC DNA]</scope>
    <source>
        <strain evidence="4">CGMCC 4.7152</strain>
    </source>
</reference>
<proteinExistence type="predicted"/>
<dbReference type="EMBL" id="JBHSIU010000041">
    <property type="protein sequence ID" value="MFC5001946.1"/>
    <property type="molecule type" value="Genomic_DNA"/>
</dbReference>
<evidence type="ECO:0000259" key="2">
    <source>
        <dbReference type="PROSITE" id="PS50837"/>
    </source>
</evidence>
<evidence type="ECO:0000313" key="4">
    <source>
        <dbReference type="Proteomes" id="UP001595912"/>
    </source>
</evidence>
<dbReference type="InterPro" id="IPR009003">
    <property type="entry name" value="Peptidase_S1_PA"/>
</dbReference>
<dbReference type="InterPro" id="IPR047738">
    <property type="entry name" value="SAV_2336-like_N"/>
</dbReference>
<sequence>MIDRLARVLASALTELDAEQLAEAVWLAARWTEPADPAAALAPEDSITAAATNDADVAAPAGQPGGSPAGADLALPAQEADPFGDNGVRVTEVGLRLPVTLSTAPTTATALSQFRRVHRSGSPVVDVDATVEATADARRLVVVTRPGRERGLDAAIVVDQTPVALVWAEAVDELEATLRRTGAFRNVTRWSLDRSARTSAGEPPLLDSAGVIHHADQIVDPAGRRLVLMLSDGTADEWYQSGMWQILRRWARAMPTTLVHLLPTSYWGYTAFGRPGAVIRCRRPAEPNASLEVRAAWWSDDDVSPADLPVPVIALESNAIMQWTHAVVGGSTWTEAIWARPPRPVVGTATDADLTAADRVSAFEMRASDGAQRLARVLAGAPLLSLPLIRVLHKYLVPDPATSHVAELLVSGLLEKLPEKPGPGTLLLRFLPGVADLLYRGTTITQEWDTYELLTGYIERNAGTGDAVRAVVVDPDGAISLDSELVPFAAMGRRMALRLGLDLSEPADTTAATPSDVGRDTASDVRRYLLLFAADEYAPGLRPLPARAMAAEISELFQSLGYALAVTATGFVTHDAALEAMARFYRDPDRRPTDVVVLYLFGHSGLVEGEFRFLLSNARIDGSGPGTIAVTDLTTLLFGGSIVSRNLVIVDADFAATATRKLAVAAQAASVPSFAAIATTGPDSDTFINTFPRTLSATVRSWLEGPATSAHLGLDELMQGLNTRLHAAGSQQAELVTAGLGGRSLPAHFTRSAIPAVTPTYLQTIKRLAPDPLVGREDDLADLAAFCTSADSQSRYLWLQGPGGVGKTALLAHFVCHPPPGVLIVSFFTSARLAGHDSASAYTETVLEQIAKMAGEPIPAPLTGTAVDAYLRDMLNRAAKLCRRAGQRLVLVVDGLDEDSYLPGGRHESSIAALLPTSPAAEMRIIVSSRQDLPLPVDVPGDHPLRDTLIVKALSPLPYAQVTLLAAKRELTRLLLGTSGEPDLLGLIATAHGGLSHRDLTELTGLPAATVNQHLTDAVSDLVLIIREGRLRPDTTQFLLSHEELQRLVVESVGEDGIRAYRAQIDAWAAEYAQRHWPADTPEFLLTGYIRLLIDDGAVAPVVSLVLDRDRQERMLVLGGNDDALLADIMALQKLDPSRSTDDSITLGQLAGLLDAIQRRNRDVPSALPVAWAALGDLDKSEALARRIADPGERERVLAALAAAYAAAGQTDDAARLGAPAQAIWTLDELTAQVSAALGEGDRTDGRIRDVPDARAIRWYTTIGLVDRPTMRGRTALYGPRHLLQLVALKRRQADGHKLADIQAELADASDETLRSIARLDHTQPVTSDDAPPPPQRTEFWDEAPTAPRAENIPEYLGRIHDSAGNIVGTCFQARPGVLVTALHVISELAPDIFVAALNHHSRPIPARIAVVDERTDLAVMRCDQPFDASVAGFAATDSIPAGARVTIDRALLGTEPHSSLHTEDIGATGDTRTAAIPSIMAGAPVRRPSDDLVVGIVVARRFAPRGAARTEDLIPLLDLVEAASGRPETIGPEGTATAATVRAPSDESEIDLAAHRLRAGNIAEAQNDFEQPIVAPLSPDTDSDGRTLPDEPDTDTARLVVMDLQIAQAGDEVMAVDSQARSQPDGVYFYLSHGHGSEDSAQDRDYWVSAVFQDLVREIDRRPRAHLGWRIGELRSCNAPQREDAVRRALERARVFVALYSKGYLSDEQALAERDAFTAAAGDAADLRILPVVWEPARDGGAAELAHAASMAPPVAEYAEHGLLALSRRKQTEDVYRRVLAFLGEWIIAVADGRPPPGELIRPVPPPRTRPAGGLLIARFAGSDSERLAAAADQLAGLVDPDVHDVHVTEYVDGQQYADRPGLFLVDADLTGAAAAHLRAVLRLLPDWVVRVRVGTPPPEAADELWRRFQVFGEPGGGAQPRISAPPDPVGVAGRELIALAVQRHEAARRQQQRVRPFAPNIRVLDADE</sequence>
<dbReference type="RefSeq" id="WP_380119571.1">
    <property type="nucleotide sequence ID" value="NZ_JBHSIU010000041.1"/>
</dbReference>
<dbReference type="PROSITE" id="PS50837">
    <property type="entry name" value="NACHT"/>
    <property type="match status" value="1"/>
</dbReference>
<dbReference type="Pfam" id="PF13191">
    <property type="entry name" value="AAA_16"/>
    <property type="match status" value="1"/>
</dbReference>
<dbReference type="Gene3D" id="2.40.10.120">
    <property type="match status" value="1"/>
</dbReference>
<name>A0ABV9VZY5_9ACTN</name>
<gene>
    <name evidence="3" type="ORF">ACFPIJ_29435</name>
</gene>
<feature type="domain" description="NACHT" evidence="2">
    <location>
        <begin position="795"/>
        <end position="932"/>
    </location>
</feature>
<dbReference type="Proteomes" id="UP001595912">
    <property type="component" value="Unassembled WGS sequence"/>
</dbReference>
<dbReference type="NCBIfam" id="NF041121">
    <property type="entry name" value="SAV_2336_NTERM"/>
    <property type="match status" value="1"/>
</dbReference>
<organism evidence="3 4">
    <name type="scientific">Dactylosporangium cerinum</name>
    <dbReference type="NCBI Taxonomy" id="1434730"/>
    <lineage>
        <taxon>Bacteria</taxon>
        <taxon>Bacillati</taxon>
        <taxon>Actinomycetota</taxon>
        <taxon>Actinomycetes</taxon>
        <taxon>Micromonosporales</taxon>
        <taxon>Micromonosporaceae</taxon>
        <taxon>Dactylosporangium</taxon>
    </lineage>
</organism>
<feature type="region of interest" description="Disordered" evidence="1">
    <location>
        <begin position="1322"/>
        <end position="1341"/>
    </location>
</feature>
<protein>
    <submittedName>
        <fullName evidence="3">SAV_2336 N-terminal domain-related protein</fullName>
    </submittedName>
</protein>
<dbReference type="InterPro" id="IPR027417">
    <property type="entry name" value="P-loop_NTPase"/>
</dbReference>
<comment type="caution">
    <text evidence="3">The sequence shown here is derived from an EMBL/GenBank/DDBJ whole genome shotgun (WGS) entry which is preliminary data.</text>
</comment>
<keyword evidence="4" id="KW-1185">Reference proteome</keyword>
<dbReference type="InterPro" id="IPR007111">
    <property type="entry name" value="NACHT_NTPase"/>
</dbReference>
<evidence type="ECO:0000256" key="1">
    <source>
        <dbReference type="SAM" id="MobiDB-lite"/>
    </source>
</evidence>
<dbReference type="SUPFAM" id="SSF52540">
    <property type="entry name" value="P-loop containing nucleoside triphosphate hydrolases"/>
    <property type="match status" value="1"/>
</dbReference>